<gene>
    <name evidence="2" type="ORF">ACFSL4_12740</name>
</gene>
<dbReference type="GO" id="GO:0016491">
    <property type="term" value="F:oxidoreductase activity"/>
    <property type="evidence" value="ECO:0007669"/>
    <property type="project" value="UniProtKB-KW"/>
</dbReference>
<dbReference type="InterPro" id="IPR036291">
    <property type="entry name" value="NAD(P)-bd_dom_sf"/>
</dbReference>
<keyword evidence="2" id="KW-0560">Oxidoreductase</keyword>
<evidence type="ECO:0000313" key="3">
    <source>
        <dbReference type="Proteomes" id="UP001597261"/>
    </source>
</evidence>
<dbReference type="SUPFAM" id="SSF51735">
    <property type="entry name" value="NAD(P)-binding Rossmann-fold domains"/>
    <property type="match status" value="1"/>
</dbReference>
<proteinExistence type="inferred from homology"/>
<dbReference type="EC" id="1.1.1.-" evidence="2"/>
<organism evidence="2 3">
    <name type="scientific">Streptomyces caeni</name>
    <dbReference type="NCBI Taxonomy" id="2307231"/>
    <lineage>
        <taxon>Bacteria</taxon>
        <taxon>Bacillati</taxon>
        <taxon>Actinomycetota</taxon>
        <taxon>Actinomycetes</taxon>
        <taxon>Kitasatosporales</taxon>
        <taxon>Streptomycetaceae</taxon>
        <taxon>Streptomyces</taxon>
    </lineage>
</organism>
<dbReference type="PRINTS" id="PR00080">
    <property type="entry name" value="SDRFAMILY"/>
</dbReference>
<keyword evidence="3" id="KW-1185">Reference proteome</keyword>
<dbReference type="PANTHER" id="PTHR42760:SF129">
    <property type="entry name" value="OXIDOREDUCTASE"/>
    <property type="match status" value="1"/>
</dbReference>
<protein>
    <submittedName>
        <fullName evidence="2">SDR family NAD(P)-dependent oxidoreductase</fullName>
        <ecNumber evidence="2">1.1.1.-</ecNumber>
    </submittedName>
</protein>
<dbReference type="RefSeq" id="WP_381081736.1">
    <property type="nucleotide sequence ID" value="NZ_JBHUDX010000030.1"/>
</dbReference>
<name>A0ABW4IRB8_9ACTN</name>
<comment type="similarity">
    <text evidence="1">Belongs to the short-chain dehydrogenases/reductases (SDR) family.</text>
</comment>
<dbReference type="PRINTS" id="PR00081">
    <property type="entry name" value="GDHRDH"/>
</dbReference>
<evidence type="ECO:0000313" key="2">
    <source>
        <dbReference type="EMBL" id="MFD1659051.1"/>
    </source>
</evidence>
<dbReference type="PANTHER" id="PTHR42760">
    <property type="entry name" value="SHORT-CHAIN DEHYDROGENASES/REDUCTASES FAMILY MEMBER"/>
    <property type="match status" value="1"/>
</dbReference>
<dbReference type="EMBL" id="JBHUDX010000030">
    <property type="protein sequence ID" value="MFD1659051.1"/>
    <property type="molecule type" value="Genomic_DNA"/>
</dbReference>
<accession>A0ABW4IRB8</accession>
<dbReference type="CDD" id="cd05233">
    <property type="entry name" value="SDR_c"/>
    <property type="match status" value="1"/>
</dbReference>
<reference evidence="3" key="1">
    <citation type="journal article" date="2019" name="Int. J. Syst. Evol. Microbiol.">
        <title>The Global Catalogue of Microorganisms (GCM) 10K type strain sequencing project: providing services to taxonomists for standard genome sequencing and annotation.</title>
        <authorList>
            <consortium name="The Broad Institute Genomics Platform"/>
            <consortium name="The Broad Institute Genome Sequencing Center for Infectious Disease"/>
            <person name="Wu L."/>
            <person name="Ma J."/>
        </authorList>
    </citation>
    <scope>NUCLEOTIDE SEQUENCE [LARGE SCALE GENOMIC DNA]</scope>
    <source>
        <strain evidence="3">CGMCC 1.12470</strain>
    </source>
</reference>
<sequence length="241" mass="24593">MISAPLEPPRRRTALVTGAASGIGAACAATLTEAGWLVAGLDRHSPSGDSTALRLTADVADPASVKEAVRLAESRLGPVDALVTAAGHYEATAVDDITPEQWTRMLRVHLGGLVNPVRALLPGMTERGGGSVVAITSELAIGGGDDGAHYAAAKGAVIGTVRSLAAETAARGIRVNAVAPGPTDTPLLAPDSPWRAPAYLETLPARRLARPREIAACVLFLLDEGTFCTGEVLSPNSGAVI</sequence>
<dbReference type="InterPro" id="IPR002347">
    <property type="entry name" value="SDR_fam"/>
</dbReference>
<dbReference type="Proteomes" id="UP001597261">
    <property type="component" value="Unassembled WGS sequence"/>
</dbReference>
<evidence type="ECO:0000256" key="1">
    <source>
        <dbReference type="ARBA" id="ARBA00006484"/>
    </source>
</evidence>
<dbReference type="Gene3D" id="3.40.50.720">
    <property type="entry name" value="NAD(P)-binding Rossmann-like Domain"/>
    <property type="match status" value="1"/>
</dbReference>
<dbReference type="Pfam" id="PF13561">
    <property type="entry name" value="adh_short_C2"/>
    <property type="match status" value="1"/>
</dbReference>
<comment type="caution">
    <text evidence="2">The sequence shown here is derived from an EMBL/GenBank/DDBJ whole genome shotgun (WGS) entry which is preliminary data.</text>
</comment>